<dbReference type="AlphaFoldDB" id="A0A1J5T6S2"/>
<comment type="caution">
    <text evidence="1">The sequence shown here is derived from an EMBL/GenBank/DDBJ whole genome shotgun (WGS) entry which is preliminary data.</text>
</comment>
<reference evidence="1" key="1">
    <citation type="submission" date="2016-10" db="EMBL/GenBank/DDBJ databases">
        <title>Sequence of Gallionella enrichment culture.</title>
        <authorList>
            <person name="Poehlein A."/>
            <person name="Muehling M."/>
            <person name="Daniel R."/>
        </authorList>
    </citation>
    <scope>NUCLEOTIDE SEQUENCE</scope>
</reference>
<evidence type="ECO:0008006" key="2">
    <source>
        <dbReference type="Google" id="ProtNLM"/>
    </source>
</evidence>
<organism evidence="1">
    <name type="scientific">mine drainage metagenome</name>
    <dbReference type="NCBI Taxonomy" id="410659"/>
    <lineage>
        <taxon>unclassified sequences</taxon>
        <taxon>metagenomes</taxon>
        <taxon>ecological metagenomes</taxon>
    </lineage>
</organism>
<proteinExistence type="predicted"/>
<protein>
    <recommendedName>
        <fullName evidence="2">DUF2268 domain-containing protein</fullName>
    </recommendedName>
</protein>
<sequence length="335" mass="38464">MKKLFLFLSVIVFFSCRQKKNIPDVSSIRIDLKVERFEKDFFSIDTNNVAASLDSLNIKYPSFLKDYLYNILGAIPQPDSVIKYVGFFKKDYQSIYAASQQKIPSFDIYKKQIERGLQFLKYYFPNYKTPRAIITFVGPLDGTANAITASGVAIGLQSYLGKNFPAYQSQYIRDVYPEYKSRRFEPDYISVNCMKGIIEDMYPYKGTGRPLIEQIVETGKRLYVLDALLPEVADTLKTGYTQKQLDGCFANEKNIWSFFIENNLLFETEPNLIGVYVNDGPNTPDLGSASPGFIGQFIGWQIVKKWMDKNKNISLPELMNKNPKDLFEESKYKAN</sequence>
<dbReference type="EMBL" id="MLJW01000018">
    <property type="protein sequence ID" value="OIR12013.1"/>
    <property type="molecule type" value="Genomic_DNA"/>
</dbReference>
<gene>
    <name evidence="1" type="ORF">GALL_62640</name>
</gene>
<dbReference type="PROSITE" id="PS51257">
    <property type="entry name" value="PROKAR_LIPOPROTEIN"/>
    <property type="match status" value="1"/>
</dbReference>
<name>A0A1J5T6S2_9ZZZZ</name>
<evidence type="ECO:0000313" key="1">
    <source>
        <dbReference type="EMBL" id="OIR12013.1"/>
    </source>
</evidence>
<dbReference type="InterPro" id="IPR019853">
    <property type="entry name" value="GldB-like"/>
</dbReference>
<dbReference type="Pfam" id="PF25594">
    <property type="entry name" value="GldB_lipo"/>
    <property type="match status" value="1"/>
</dbReference>
<accession>A0A1J5T6S2</accession>